<dbReference type="InterPro" id="IPR051013">
    <property type="entry name" value="MBL_superfamily_lactonases"/>
</dbReference>
<reference evidence="11" key="1">
    <citation type="submission" date="2018-11" db="EMBL/GenBank/DDBJ databases">
        <title>Complete genome sequence of Paenibacillus sp. ML311-T8.</title>
        <authorList>
            <person name="Nam Y.-D."/>
            <person name="Kang J."/>
            <person name="Chung W.-H."/>
            <person name="Park Y.S."/>
        </authorList>
    </citation>
    <scope>NUCLEOTIDE SEQUENCE [LARGE SCALE GENOMIC DNA]</scope>
    <source>
        <strain evidence="11">ML311-T8</strain>
    </source>
</reference>
<dbReference type="RefSeq" id="WP_155704813.1">
    <property type="nucleotide sequence ID" value="NZ_CP034235.1"/>
</dbReference>
<keyword evidence="11" id="KW-1185">Reference proteome</keyword>
<dbReference type="KEGG" id="ppsc:EHS13_34685"/>
<comment type="catalytic activity">
    <reaction evidence="8">
        <text>3',5'-cyclic UMP + H2O = UMP + H(+)</text>
        <dbReference type="Rhea" id="RHEA:70575"/>
        <dbReference type="ChEBI" id="CHEBI:15377"/>
        <dbReference type="ChEBI" id="CHEBI:15378"/>
        <dbReference type="ChEBI" id="CHEBI:57865"/>
        <dbReference type="ChEBI" id="CHEBI:184387"/>
    </reaction>
    <physiologicalReaction direction="left-to-right" evidence="8">
        <dbReference type="Rhea" id="RHEA:70576"/>
    </physiologicalReaction>
</comment>
<evidence type="ECO:0000256" key="8">
    <source>
        <dbReference type="ARBA" id="ARBA00048505"/>
    </source>
</evidence>
<dbReference type="Proteomes" id="UP000426246">
    <property type="component" value="Chromosome"/>
</dbReference>
<dbReference type="PANTHER" id="PTHR42978">
    <property type="entry name" value="QUORUM-QUENCHING LACTONASE YTNP-RELATED-RELATED"/>
    <property type="match status" value="1"/>
</dbReference>
<evidence type="ECO:0000259" key="9">
    <source>
        <dbReference type="SMART" id="SM00849"/>
    </source>
</evidence>
<evidence type="ECO:0000256" key="2">
    <source>
        <dbReference type="ARBA" id="ARBA00007749"/>
    </source>
</evidence>
<evidence type="ECO:0000256" key="3">
    <source>
        <dbReference type="ARBA" id="ARBA00022723"/>
    </source>
</evidence>
<comment type="similarity">
    <text evidence="2">Belongs to the metallo-beta-lactamase superfamily.</text>
</comment>
<comment type="catalytic activity">
    <reaction evidence="6">
        <text>3',5'-cyclic CMP + H2O = CMP + H(+)</text>
        <dbReference type="Rhea" id="RHEA:72675"/>
        <dbReference type="ChEBI" id="CHEBI:15377"/>
        <dbReference type="ChEBI" id="CHEBI:15378"/>
        <dbReference type="ChEBI" id="CHEBI:58003"/>
        <dbReference type="ChEBI" id="CHEBI:60377"/>
    </reaction>
    <physiologicalReaction direction="left-to-right" evidence="6">
        <dbReference type="Rhea" id="RHEA:72676"/>
    </physiologicalReaction>
</comment>
<name>A0A6B8RXB1_9BACL</name>
<evidence type="ECO:0000313" key="11">
    <source>
        <dbReference type="Proteomes" id="UP000426246"/>
    </source>
</evidence>
<keyword evidence="4 10" id="KW-0378">Hydrolase</keyword>
<dbReference type="AlphaFoldDB" id="A0A6B8RXB1"/>
<evidence type="ECO:0000256" key="5">
    <source>
        <dbReference type="ARBA" id="ARBA00022833"/>
    </source>
</evidence>
<gene>
    <name evidence="10" type="ORF">EHS13_34685</name>
</gene>
<dbReference type="InterPro" id="IPR036866">
    <property type="entry name" value="RibonucZ/Hydroxyglut_hydro"/>
</dbReference>
<evidence type="ECO:0000256" key="6">
    <source>
        <dbReference type="ARBA" id="ARBA00034221"/>
    </source>
</evidence>
<dbReference type="PANTHER" id="PTHR42978:SF2">
    <property type="entry name" value="102 KBASES UNSTABLE REGION: FROM 1 TO 119443"/>
    <property type="match status" value="1"/>
</dbReference>
<feature type="domain" description="Metallo-beta-lactamase" evidence="9">
    <location>
        <begin position="39"/>
        <end position="271"/>
    </location>
</feature>
<evidence type="ECO:0000256" key="7">
    <source>
        <dbReference type="ARBA" id="ARBA00034301"/>
    </source>
</evidence>
<dbReference type="GO" id="GO:0016787">
    <property type="term" value="F:hydrolase activity"/>
    <property type="evidence" value="ECO:0007669"/>
    <property type="project" value="UniProtKB-KW"/>
</dbReference>
<evidence type="ECO:0000256" key="1">
    <source>
        <dbReference type="ARBA" id="ARBA00001947"/>
    </source>
</evidence>
<protein>
    <submittedName>
        <fullName evidence="10">MBL fold metallo-hydrolase</fullName>
    </submittedName>
</protein>
<comment type="cofactor">
    <cofactor evidence="1">
        <name>Zn(2+)</name>
        <dbReference type="ChEBI" id="CHEBI:29105"/>
    </cofactor>
</comment>
<comment type="function">
    <text evidence="7">Counteracts the endogenous Pycsar antiviral defense system. Phosphodiesterase that enables metal-dependent hydrolysis of host cyclic nucleotide Pycsar defense signals such as cCMP and cUMP.</text>
</comment>
<evidence type="ECO:0000313" key="10">
    <source>
        <dbReference type="EMBL" id="QGQ99648.1"/>
    </source>
</evidence>
<evidence type="ECO:0000256" key="4">
    <source>
        <dbReference type="ARBA" id="ARBA00022801"/>
    </source>
</evidence>
<dbReference type="SUPFAM" id="SSF56281">
    <property type="entry name" value="Metallo-hydrolase/oxidoreductase"/>
    <property type="match status" value="1"/>
</dbReference>
<dbReference type="Gene3D" id="3.60.15.10">
    <property type="entry name" value="Ribonuclease Z/Hydroxyacylglutathione hydrolase-like"/>
    <property type="match status" value="1"/>
</dbReference>
<dbReference type="OrthoDB" id="333278at2"/>
<keyword evidence="5" id="KW-0862">Zinc</keyword>
<dbReference type="SMART" id="SM00849">
    <property type="entry name" value="Lactamase_B"/>
    <property type="match status" value="1"/>
</dbReference>
<dbReference type="InterPro" id="IPR001279">
    <property type="entry name" value="Metallo-B-lactamas"/>
</dbReference>
<dbReference type="CDD" id="cd07730">
    <property type="entry name" value="metallo-hydrolase-like_MBL-fold"/>
    <property type="match status" value="1"/>
</dbReference>
<sequence length="285" mass="31825">MKGINKLTIQLTLLAAGYCTHPEWITLRGGSFRSVPFPAGFACIQHPRLGVILFDTGYSSRFFAATERFPFSMYRKLTPVIYEDSQSAVNQLNALGIASEEVKLIVLSHFHADHLGGLRDFPNAQFIYLQAAYNAVKDRRGLSALRAGYLSELLPDDFIARSLPIDEAQQFSVPKNFPFRRVMDILGDGSLIAVDLPGHAAGQIGLMVATDQQSYLLCADTVWSSRAYREHRLPNLLAGLIMSSRTQYQDSFERLCSLHEQYPQLQIVPSHCPTFYPLAPQKGVL</sequence>
<keyword evidence="3" id="KW-0479">Metal-binding</keyword>
<accession>A0A6B8RXB1</accession>
<dbReference type="GO" id="GO:0046872">
    <property type="term" value="F:metal ion binding"/>
    <property type="evidence" value="ECO:0007669"/>
    <property type="project" value="UniProtKB-KW"/>
</dbReference>
<organism evidence="10 11">
    <name type="scientific">Paenibacillus psychroresistens</name>
    <dbReference type="NCBI Taxonomy" id="1778678"/>
    <lineage>
        <taxon>Bacteria</taxon>
        <taxon>Bacillati</taxon>
        <taxon>Bacillota</taxon>
        <taxon>Bacilli</taxon>
        <taxon>Bacillales</taxon>
        <taxon>Paenibacillaceae</taxon>
        <taxon>Paenibacillus</taxon>
    </lineage>
</organism>
<dbReference type="EMBL" id="CP034235">
    <property type="protein sequence ID" value="QGQ99648.1"/>
    <property type="molecule type" value="Genomic_DNA"/>
</dbReference>
<proteinExistence type="inferred from homology"/>
<dbReference type="Pfam" id="PF00753">
    <property type="entry name" value="Lactamase_B"/>
    <property type="match status" value="1"/>
</dbReference>